<sequence length="217" mass="24387">MASKNDELSATTTYLKQLGEIYKHECLGSKKKESCHQLGEFYMAVEKDPGKAKDIYKMACEELGLMESCFALANLHLTQRDFRDPEEALRLYTKACDSNQPGACNNAGLIYQSGIEDSPINKDMKKAMEFFDRGCKEGNRNGCFNLSAIYLTGKNGIEKDMKKAFALSLKSCELGHPWSCANVSRMYMLGDGVEKNLKEAEKYKKLAKKHSGYEINL</sequence>
<dbReference type="AlphaFoldDB" id="A0A6P8IBJ9"/>
<dbReference type="InterPro" id="IPR040239">
    <property type="entry name" value="HcpB-like"/>
</dbReference>
<dbReference type="GeneID" id="116298518"/>
<reference evidence="4" key="1">
    <citation type="submission" date="2025-08" db="UniProtKB">
        <authorList>
            <consortium name="RefSeq"/>
        </authorList>
    </citation>
    <scope>IDENTIFICATION</scope>
    <source>
        <tissue evidence="4">Tentacle</tissue>
    </source>
</reference>
<proteinExistence type="inferred from homology"/>
<evidence type="ECO:0000256" key="2">
    <source>
        <dbReference type="ARBA" id="ARBA00022737"/>
    </source>
</evidence>
<dbReference type="InterPro" id="IPR011990">
    <property type="entry name" value="TPR-like_helical_dom_sf"/>
</dbReference>
<evidence type="ECO:0000313" key="4">
    <source>
        <dbReference type="RefSeq" id="XP_031562877.1"/>
    </source>
</evidence>
<dbReference type="SUPFAM" id="SSF81901">
    <property type="entry name" value="HCP-like"/>
    <property type="match status" value="1"/>
</dbReference>
<comment type="similarity">
    <text evidence="1">Belongs to the hcp beta-lactamase family.</text>
</comment>
<name>A0A6P8IBJ9_ACTTE</name>
<dbReference type="Gene3D" id="1.25.40.10">
    <property type="entry name" value="Tetratricopeptide repeat domain"/>
    <property type="match status" value="1"/>
</dbReference>
<protein>
    <submittedName>
        <fullName evidence="4">Cytochrome c oxidase assembly factor 7 homolog</fullName>
    </submittedName>
</protein>
<evidence type="ECO:0000256" key="1">
    <source>
        <dbReference type="ARBA" id="ARBA00008486"/>
    </source>
</evidence>
<dbReference type="SMART" id="SM00671">
    <property type="entry name" value="SEL1"/>
    <property type="match status" value="5"/>
</dbReference>
<dbReference type="PANTHER" id="PTHR13891:SF1">
    <property type="entry name" value="CYTOCHROME C OXIDASE ASSEMBLY FACTOR 7"/>
    <property type="match status" value="1"/>
</dbReference>
<keyword evidence="3" id="KW-1185">Reference proteome</keyword>
<keyword evidence="2" id="KW-0677">Repeat</keyword>
<dbReference type="GO" id="GO:0005758">
    <property type="term" value="C:mitochondrial intermembrane space"/>
    <property type="evidence" value="ECO:0007669"/>
    <property type="project" value="TreeGrafter"/>
</dbReference>
<dbReference type="KEGG" id="aten:116298518"/>
<dbReference type="InterPro" id="IPR006597">
    <property type="entry name" value="Sel1-like"/>
</dbReference>
<dbReference type="Pfam" id="PF08238">
    <property type="entry name" value="Sel1"/>
    <property type="match status" value="5"/>
</dbReference>
<dbReference type="OrthoDB" id="272077at2759"/>
<dbReference type="RefSeq" id="XP_031562877.1">
    <property type="nucleotide sequence ID" value="XM_031707017.1"/>
</dbReference>
<dbReference type="Proteomes" id="UP000515163">
    <property type="component" value="Unplaced"/>
</dbReference>
<dbReference type="FunCoup" id="A0A6P8IBJ9">
    <property type="interactions" value="1126"/>
</dbReference>
<accession>A0A6P8IBJ9</accession>
<dbReference type="InParanoid" id="A0A6P8IBJ9"/>
<organism evidence="3 4">
    <name type="scientific">Actinia tenebrosa</name>
    <name type="common">Australian red waratah sea anemone</name>
    <dbReference type="NCBI Taxonomy" id="6105"/>
    <lineage>
        <taxon>Eukaryota</taxon>
        <taxon>Metazoa</taxon>
        <taxon>Cnidaria</taxon>
        <taxon>Anthozoa</taxon>
        <taxon>Hexacorallia</taxon>
        <taxon>Actiniaria</taxon>
        <taxon>Actiniidae</taxon>
        <taxon>Actinia</taxon>
    </lineage>
</organism>
<gene>
    <name evidence="4" type="primary">LOC116298518</name>
</gene>
<dbReference type="PANTHER" id="PTHR13891">
    <property type="entry name" value="CYTOCHROME C OXIDASE ASSEMBLY FACTOR 7"/>
    <property type="match status" value="1"/>
</dbReference>
<evidence type="ECO:0000313" key="3">
    <source>
        <dbReference type="Proteomes" id="UP000515163"/>
    </source>
</evidence>